<dbReference type="Pfam" id="PF00589">
    <property type="entry name" value="Phage_integrase"/>
    <property type="match status" value="1"/>
</dbReference>
<comment type="function">
    <text evidence="11">Site-specific tyrosine recombinase, which acts by catalyzing the cutting and rejoining of the recombining DNA molecules. The XerC-XerD complex is essential to convert dimers of the bacterial chromosome into monomers to permit their segregation at cell division. It also contributes to the segregational stability of plasmids.</text>
</comment>
<feature type="active site" evidence="11">
    <location>
        <position position="246"/>
    </location>
</feature>
<evidence type="ECO:0000256" key="2">
    <source>
        <dbReference type="ARBA" id="ARBA00010450"/>
    </source>
</evidence>
<evidence type="ECO:0000256" key="8">
    <source>
        <dbReference type="ARBA" id="ARBA00023125"/>
    </source>
</evidence>
<dbReference type="InterPro" id="IPR010998">
    <property type="entry name" value="Integrase_recombinase_N"/>
</dbReference>
<evidence type="ECO:0000256" key="3">
    <source>
        <dbReference type="ARBA" id="ARBA00015810"/>
    </source>
</evidence>
<comment type="similarity">
    <text evidence="2 11">Belongs to the 'phage' integrase family. XerD subfamily.</text>
</comment>
<reference evidence="14 15" key="1">
    <citation type="journal article" date="2018" name="Environ. Microbiol.">
        <title>Genomes of ubiquitous marine and hypersaline Hydrogenovibrio, Thiomicrorhabdus and Thiomicrospira spp. encode a diversity of mechanisms to sustain chemolithoautotrophy in heterogeneous environments.</title>
        <authorList>
            <person name="Scott K.M."/>
            <person name="Williams J."/>
            <person name="Porter C.M.B."/>
            <person name="Russel S."/>
            <person name="Harmer T.L."/>
            <person name="Paul J.H."/>
            <person name="Antonen K.M."/>
            <person name="Bridges M.K."/>
            <person name="Camper G.J."/>
            <person name="Campla C.K."/>
            <person name="Casella L.G."/>
            <person name="Chase E."/>
            <person name="Conrad J.W."/>
            <person name="Cruz M.C."/>
            <person name="Dunlap D.S."/>
            <person name="Duran L."/>
            <person name="Fahsbender E.M."/>
            <person name="Goldsmith D.B."/>
            <person name="Keeley R.F."/>
            <person name="Kondoff M.R."/>
            <person name="Kussy B.I."/>
            <person name="Lane M.K."/>
            <person name="Lawler S."/>
            <person name="Leigh B.A."/>
            <person name="Lewis C."/>
            <person name="Lostal L.M."/>
            <person name="Marking D."/>
            <person name="Mancera P.A."/>
            <person name="McClenthan E.C."/>
            <person name="McIntyre E.A."/>
            <person name="Mine J.A."/>
            <person name="Modi S."/>
            <person name="Moore B.D."/>
            <person name="Morgan W.A."/>
            <person name="Nelson K.M."/>
            <person name="Nguyen K.N."/>
            <person name="Ogburn N."/>
            <person name="Parrino D.G."/>
            <person name="Pedapudi A.D."/>
            <person name="Pelham R.P."/>
            <person name="Preece A.M."/>
            <person name="Rampersad E.A."/>
            <person name="Richardson J.C."/>
            <person name="Rodgers C.M."/>
            <person name="Schaffer B.L."/>
            <person name="Sheridan N.E."/>
            <person name="Solone M.R."/>
            <person name="Staley Z.R."/>
            <person name="Tabuchi M."/>
            <person name="Waide R.J."/>
            <person name="Wanjugi P.W."/>
            <person name="Young S."/>
            <person name="Clum A."/>
            <person name="Daum C."/>
            <person name="Huntemann M."/>
            <person name="Ivanova N."/>
            <person name="Kyrpides N."/>
            <person name="Mikhailova N."/>
            <person name="Palaniappan K."/>
            <person name="Pillay M."/>
            <person name="Reddy T.B.K."/>
            <person name="Shapiro N."/>
            <person name="Stamatis D."/>
            <person name="Varghese N."/>
            <person name="Woyke T."/>
            <person name="Boden R."/>
            <person name="Freyermuth S.K."/>
            <person name="Kerfeld C.A."/>
        </authorList>
    </citation>
    <scope>NUCLEOTIDE SEQUENCE [LARGE SCALE GENOMIC DNA]</scope>
    <source>
        <strain evidence="14 15">JR-2</strain>
    </source>
</reference>
<sequence length="297" mass="33664">MSSNLPTDITNFIQFLRLNEGLSDNTLQAYQRDLKKFWAYVEPTALTQIERDRVEDFLYQWHENQGSARSIARCLSTLKRFYQFMVSNQRMATDPAGAVKAPKLMKKIPRVISEQQVEALLNAPDETTPLGQRDRAILELMYASGLRVSEVVNLPYEQINLSAGLVQVSGKGKKERIVPIGQLAIEAVADYLKSARPALLKDNRWVPTLFVSRLGRPMTRQTLWHRIKNLAFEAGIQGDLSPHGLRHAFATHLINHGADLRTVQLLLGHSDLSTTQIYTHVAKARMQKIHQTHHPRG</sequence>
<dbReference type="HAMAP" id="MF_01807">
    <property type="entry name" value="Recomb_XerD"/>
    <property type="match status" value="1"/>
</dbReference>
<dbReference type="GO" id="GO:0007059">
    <property type="term" value="P:chromosome segregation"/>
    <property type="evidence" value="ECO:0007669"/>
    <property type="project" value="UniProtKB-UniRule"/>
</dbReference>
<dbReference type="GO" id="GO:0051301">
    <property type="term" value="P:cell division"/>
    <property type="evidence" value="ECO:0007669"/>
    <property type="project" value="UniProtKB-KW"/>
</dbReference>
<feature type="domain" description="Core-binding (CB)" evidence="13">
    <location>
        <begin position="3"/>
        <end position="86"/>
    </location>
</feature>
<dbReference type="Gene3D" id="1.10.150.130">
    <property type="match status" value="1"/>
</dbReference>
<feature type="active site" description="O-(3'-phospho-DNA)-tyrosine intermediate" evidence="11">
    <location>
        <position position="278"/>
    </location>
</feature>
<evidence type="ECO:0000256" key="9">
    <source>
        <dbReference type="ARBA" id="ARBA00023172"/>
    </source>
</evidence>
<dbReference type="EMBL" id="CP035033">
    <property type="protein sequence ID" value="QAB14882.1"/>
    <property type="molecule type" value="Genomic_DNA"/>
</dbReference>
<keyword evidence="5 11" id="KW-0132">Cell division</keyword>
<evidence type="ECO:0000259" key="13">
    <source>
        <dbReference type="PROSITE" id="PS51900"/>
    </source>
</evidence>
<keyword evidence="8 11" id="KW-0238">DNA-binding</keyword>
<dbReference type="SUPFAM" id="SSF56349">
    <property type="entry name" value="DNA breaking-rejoining enzymes"/>
    <property type="match status" value="1"/>
</dbReference>
<dbReference type="InterPro" id="IPR013762">
    <property type="entry name" value="Integrase-like_cat_sf"/>
</dbReference>
<accession>A0A410H1W3</accession>
<dbReference type="HAMAP" id="MF_01808">
    <property type="entry name" value="Recomb_XerC_XerD"/>
    <property type="match status" value="1"/>
</dbReference>
<gene>
    <name evidence="11 14" type="primary">xerD</name>
    <name evidence="14" type="ORF">EPV75_03920</name>
</gene>
<dbReference type="GO" id="GO:0009037">
    <property type="term" value="F:tyrosine-based site-specific recombinase activity"/>
    <property type="evidence" value="ECO:0007669"/>
    <property type="project" value="UniProtKB-UniRule"/>
</dbReference>
<feature type="active site" evidence="11">
    <location>
        <position position="171"/>
    </location>
</feature>
<dbReference type="PANTHER" id="PTHR30349:SF90">
    <property type="entry name" value="TYROSINE RECOMBINASE XERD"/>
    <property type="match status" value="1"/>
</dbReference>
<organism evidence="14 15">
    <name type="scientific">Hydrogenovibrio thermophilus</name>
    <dbReference type="NCBI Taxonomy" id="265883"/>
    <lineage>
        <taxon>Bacteria</taxon>
        <taxon>Pseudomonadati</taxon>
        <taxon>Pseudomonadota</taxon>
        <taxon>Gammaproteobacteria</taxon>
        <taxon>Thiotrichales</taxon>
        <taxon>Piscirickettsiaceae</taxon>
        <taxon>Hydrogenovibrio</taxon>
    </lineage>
</organism>
<feature type="domain" description="Tyr recombinase" evidence="12">
    <location>
        <begin position="107"/>
        <end position="291"/>
    </location>
</feature>
<dbReference type="NCBIfam" id="NF040815">
    <property type="entry name" value="recomb_XerA_Arch"/>
    <property type="match status" value="1"/>
</dbReference>
<evidence type="ECO:0000256" key="7">
    <source>
        <dbReference type="ARBA" id="ARBA00022908"/>
    </source>
</evidence>
<evidence type="ECO:0000256" key="4">
    <source>
        <dbReference type="ARBA" id="ARBA00022490"/>
    </source>
</evidence>
<keyword evidence="15" id="KW-1185">Reference proteome</keyword>
<dbReference type="Proteomes" id="UP000285478">
    <property type="component" value="Chromosome"/>
</dbReference>
<dbReference type="KEGG" id="htr:EPV75_03920"/>
<keyword evidence="4 11" id="KW-0963">Cytoplasm</keyword>
<evidence type="ECO:0000256" key="11">
    <source>
        <dbReference type="HAMAP-Rule" id="MF_01807"/>
    </source>
</evidence>
<feature type="active site" evidence="11">
    <location>
        <position position="269"/>
    </location>
</feature>
<dbReference type="NCBIfam" id="TIGR02225">
    <property type="entry name" value="recomb_XerD"/>
    <property type="match status" value="1"/>
</dbReference>
<keyword evidence="10 11" id="KW-0131">Cell cycle</keyword>
<evidence type="ECO:0000256" key="1">
    <source>
        <dbReference type="ARBA" id="ARBA00004496"/>
    </source>
</evidence>
<dbReference type="InterPro" id="IPR011010">
    <property type="entry name" value="DNA_brk_join_enz"/>
</dbReference>
<keyword evidence="9 11" id="KW-0233">DNA recombination</keyword>
<dbReference type="InterPro" id="IPR044068">
    <property type="entry name" value="CB"/>
</dbReference>
<dbReference type="InterPro" id="IPR011932">
    <property type="entry name" value="Recomb_XerD"/>
</dbReference>
<dbReference type="Pfam" id="PF02899">
    <property type="entry name" value="Phage_int_SAM_1"/>
    <property type="match status" value="1"/>
</dbReference>
<comment type="subcellular location">
    <subcellularLocation>
        <location evidence="1 11">Cytoplasm</location>
    </subcellularLocation>
</comment>
<dbReference type="Gene3D" id="1.10.443.10">
    <property type="entry name" value="Intergrase catalytic core"/>
    <property type="match status" value="1"/>
</dbReference>
<dbReference type="GO" id="GO:0003677">
    <property type="term" value="F:DNA binding"/>
    <property type="evidence" value="ECO:0007669"/>
    <property type="project" value="UniProtKB-UniRule"/>
</dbReference>
<evidence type="ECO:0000259" key="12">
    <source>
        <dbReference type="PROSITE" id="PS51898"/>
    </source>
</evidence>
<feature type="active site" evidence="11">
    <location>
        <position position="147"/>
    </location>
</feature>
<dbReference type="GO" id="GO:0006313">
    <property type="term" value="P:DNA transposition"/>
    <property type="evidence" value="ECO:0007669"/>
    <property type="project" value="UniProtKB-UniRule"/>
</dbReference>
<dbReference type="InterPro" id="IPR004107">
    <property type="entry name" value="Integrase_SAM-like_N"/>
</dbReference>
<proteinExistence type="inferred from homology"/>
<dbReference type="GO" id="GO:0005737">
    <property type="term" value="C:cytoplasm"/>
    <property type="evidence" value="ECO:0007669"/>
    <property type="project" value="UniProtKB-SubCell"/>
</dbReference>
<dbReference type="InterPro" id="IPR002104">
    <property type="entry name" value="Integrase_catalytic"/>
</dbReference>
<keyword evidence="7 11" id="KW-0229">DNA integration</keyword>
<evidence type="ECO:0000313" key="15">
    <source>
        <dbReference type="Proteomes" id="UP000285478"/>
    </source>
</evidence>
<protein>
    <recommendedName>
        <fullName evidence="3 11">Tyrosine recombinase XerD</fullName>
    </recommendedName>
</protein>
<dbReference type="PROSITE" id="PS51900">
    <property type="entry name" value="CB"/>
    <property type="match status" value="1"/>
</dbReference>
<dbReference type="PANTHER" id="PTHR30349">
    <property type="entry name" value="PHAGE INTEGRASE-RELATED"/>
    <property type="match status" value="1"/>
</dbReference>
<comment type="subunit">
    <text evidence="11">Forms a cyclic heterotetrameric complex composed of two molecules of XerC and two molecules of XerD.</text>
</comment>
<dbReference type="CDD" id="cd00798">
    <property type="entry name" value="INT_XerDC_C"/>
    <property type="match status" value="1"/>
</dbReference>
<dbReference type="PROSITE" id="PS51898">
    <property type="entry name" value="TYR_RECOMBINASE"/>
    <property type="match status" value="1"/>
</dbReference>
<name>A0A410H1W3_9GAMM</name>
<keyword evidence="6 11" id="KW-0159">Chromosome partition</keyword>
<dbReference type="RefSeq" id="WP_128384530.1">
    <property type="nucleotide sequence ID" value="NZ_CP035033.1"/>
</dbReference>
<dbReference type="AlphaFoldDB" id="A0A410H1W3"/>
<evidence type="ECO:0000256" key="6">
    <source>
        <dbReference type="ARBA" id="ARBA00022829"/>
    </source>
</evidence>
<evidence type="ECO:0000313" key="14">
    <source>
        <dbReference type="EMBL" id="QAB14882.1"/>
    </source>
</evidence>
<evidence type="ECO:0000256" key="5">
    <source>
        <dbReference type="ARBA" id="ARBA00022618"/>
    </source>
</evidence>
<dbReference type="NCBIfam" id="NF001399">
    <property type="entry name" value="PRK00283.1"/>
    <property type="match status" value="1"/>
</dbReference>
<evidence type="ECO:0000256" key="10">
    <source>
        <dbReference type="ARBA" id="ARBA00023306"/>
    </source>
</evidence>
<dbReference type="InterPro" id="IPR050090">
    <property type="entry name" value="Tyrosine_recombinase_XerCD"/>
</dbReference>
<feature type="active site" evidence="11">
    <location>
        <position position="243"/>
    </location>
</feature>
<dbReference type="InterPro" id="IPR023009">
    <property type="entry name" value="Tyrosine_recombinase_XerC/XerD"/>
</dbReference>